<organism evidence="1 2">
    <name type="scientific">Phytophthora aleatoria</name>
    <dbReference type="NCBI Taxonomy" id="2496075"/>
    <lineage>
        <taxon>Eukaryota</taxon>
        <taxon>Sar</taxon>
        <taxon>Stramenopiles</taxon>
        <taxon>Oomycota</taxon>
        <taxon>Peronosporomycetes</taxon>
        <taxon>Peronosporales</taxon>
        <taxon>Peronosporaceae</taxon>
        <taxon>Phytophthora</taxon>
    </lineage>
</organism>
<dbReference type="PANTHER" id="PTHR46586:SF3">
    <property type="entry name" value="ANKYRIN REPEAT-CONTAINING PROTEIN"/>
    <property type="match status" value="1"/>
</dbReference>
<gene>
    <name evidence="1" type="ORF">JG688_00006716</name>
</gene>
<evidence type="ECO:0008006" key="3">
    <source>
        <dbReference type="Google" id="ProtNLM"/>
    </source>
</evidence>
<dbReference type="InterPro" id="IPR052050">
    <property type="entry name" value="SecEffector_AnkRepeat"/>
</dbReference>
<sequence>MDAAAEGGHVHVAKRLHLNRNRGYTKYAMRVAATLGHLPVVQLLHSYCDKGCVKDAIDCAAKSGHLDIVKWIDVNKLPLRVTSWLHTHFPEQTAVRLNDVPHTLRTGKFELLLFVYAHSPQCINQQFAEDTRDFICRYVFEYWDAKRRILNWLRAKCPSMALCK</sequence>
<reference evidence="1" key="1">
    <citation type="submission" date="2021-01" db="EMBL/GenBank/DDBJ databases">
        <title>Phytophthora aleatoria, a newly-described species from Pinus radiata is distinct from Phytophthora cactorum isolates based on comparative genomics.</title>
        <authorList>
            <person name="Mcdougal R."/>
            <person name="Panda P."/>
            <person name="Williams N."/>
            <person name="Studholme D.J."/>
        </authorList>
    </citation>
    <scope>NUCLEOTIDE SEQUENCE</scope>
    <source>
        <strain evidence="1">NZFS 4037</strain>
    </source>
</reference>
<accession>A0A8J5J0L4</accession>
<dbReference type="EMBL" id="JAENGY010000301">
    <property type="protein sequence ID" value="KAG6966567.1"/>
    <property type="molecule type" value="Genomic_DNA"/>
</dbReference>
<name>A0A8J5J0L4_9STRA</name>
<comment type="caution">
    <text evidence="1">The sequence shown here is derived from an EMBL/GenBank/DDBJ whole genome shotgun (WGS) entry which is preliminary data.</text>
</comment>
<dbReference type="PANTHER" id="PTHR46586">
    <property type="entry name" value="ANKYRIN REPEAT-CONTAINING PROTEIN"/>
    <property type="match status" value="1"/>
</dbReference>
<protein>
    <recommendedName>
        <fullName evidence="3">Ankyrin repeat-containing domain</fullName>
    </recommendedName>
</protein>
<dbReference type="Proteomes" id="UP000709295">
    <property type="component" value="Unassembled WGS sequence"/>
</dbReference>
<dbReference type="AlphaFoldDB" id="A0A8J5J0L4"/>
<keyword evidence="2" id="KW-1185">Reference proteome</keyword>
<proteinExistence type="predicted"/>
<evidence type="ECO:0000313" key="2">
    <source>
        <dbReference type="Proteomes" id="UP000709295"/>
    </source>
</evidence>
<evidence type="ECO:0000313" key="1">
    <source>
        <dbReference type="EMBL" id="KAG6966567.1"/>
    </source>
</evidence>